<organism evidence="2 3">
    <name type="scientific">Microthlaspi erraticum</name>
    <dbReference type="NCBI Taxonomy" id="1685480"/>
    <lineage>
        <taxon>Eukaryota</taxon>
        <taxon>Viridiplantae</taxon>
        <taxon>Streptophyta</taxon>
        <taxon>Embryophyta</taxon>
        <taxon>Tracheophyta</taxon>
        <taxon>Spermatophyta</taxon>
        <taxon>Magnoliopsida</taxon>
        <taxon>eudicotyledons</taxon>
        <taxon>Gunneridae</taxon>
        <taxon>Pentapetalae</taxon>
        <taxon>rosids</taxon>
        <taxon>malvids</taxon>
        <taxon>Brassicales</taxon>
        <taxon>Brassicaceae</taxon>
        <taxon>Coluteocarpeae</taxon>
        <taxon>Microthlaspi</taxon>
    </lineage>
</organism>
<dbReference type="SUPFAM" id="SSF81383">
    <property type="entry name" value="F-box domain"/>
    <property type="match status" value="1"/>
</dbReference>
<feature type="domain" description="F-box" evidence="1">
    <location>
        <begin position="26"/>
        <end position="66"/>
    </location>
</feature>
<sequence length="154" mass="17307">MKRLEERRTIHSINPKEEDGKETVYLPVDMIIEILTKLPARSVSKLICLSKLWSSIIQGKHFTDLYLTRSSTRHLLLSGDDKFYSCQENPSSSNHRTTRKTISGIPISAPVRGLICCLDVYTHAVTVGNPSTGQMFTLPPITNDSSLLFWINSS</sequence>
<dbReference type="Pfam" id="PF00646">
    <property type="entry name" value="F-box"/>
    <property type="match status" value="1"/>
</dbReference>
<evidence type="ECO:0000313" key="3">
    <source>
        <dbReference type="Proteomes" id="UP000467841"/>
    </source>
</evidence>
<dbReference type="SMART" id="SM00256">
    <property type="entry name" value="FBOX"/>
    <property type="match status" value="1"/>
</dbReference>
<dbReference type="InterPro" id="IPR001810">
    <property type="entry name" value="F-box_dom"/>
</dbReference>
<dbReference type="PANTHER" id="PTHR31111">
    <property type="entry name" value="BNAA05G37150D PROTEIN-RELATED"/>
    <property type="match status" value="1"/>
</dbReference>
<accession>A0A6D2KH35</accession>
<dbReference type="AlphaFoldDB" id="A0A6D2KH35"/>
<dbReference type="Proteomes" id="UP000467841">
    <property type="component" value="Unassembled WGS sequence"/>
</dbReference>
<dbReference type="EMBL" id="CACVBM020001496">
    <property type="protein sequence ID" value="CAA7052318.1"/>
    <property type="molecule type" value="Genomic_DNA"/>
</dbReference>
<evidence type="ECO:0000313" key="2">
    <source>
        <dbReference type="EMBL" id="CAA7052318.1"/>
    </source>
</evidence>
<protein>
    <recommendedName>
        <fullName evidence="1">F-box domain-containing protein</fullName>
    </recommendedName>
</protein>
<keyword evidence="3" id="KW-1185">Reference proteome</keyword>
<dbReference type="InterPro" id="IPR036047">
    <property type="entry name" value="F-box-like_dom_sf"/>
</dbReference>
<evidence type="ECO:0000259" key="1">
    <source>
        <dbReference type="SMART" id="SM00256"/>
    </source>
</evidence>
<comment type="caution">
    <text evidence="2">The sequence shown here is derived from an EMBL/GenBank/DDBJ whole genome shotgun (WGS) entry which is preliminary data.</text>
</comment>
<reference evidence="2" key="1">
    <citation type="submission" date="2020-01" db="EMBL/GenBank/DDBJ databases">
        <authorList>
            <person name="Mishra B."/>
        </authorList>
    </citation>
    <scope>NUCLEOTIDE SEQUENCE [LARGE SCALE GENOMIC DNA]</scope>
</reference>
<name>A0A6D2KH35_9BRAS</name>
<gene>
    <name evidence="2" type="ORF">MERR_LOCUS39553</name>
</gene>
<proteinExistence type="predicted"/>
<dbReference type="PANTHER" id="PTHR31111:SF78">
    <property type="entry name" value="F-BOX ASSOCIATED UBIQUITINATION EFFECTOR FAMILY PROTEIN"/>
    <property type="match status" value="1"/>
</dbReference>